<protein>
    <submittedName>
        <fullName evidence="2">BNR-4 repeat-containing protein</fullName>
    </submittedName>
</protein>
<dbReference type="Pfam" id="PF15892">
    <property type="entry name" value="BNR_4"/>
    <property type="match status" value="1"/>
</dbReference>
<accession>A0ABV7EUG8</accession>
<evidence type="ECO:0000313" key="3">
    <source>
        <dbReference type="Proteomes" id="UP001595462"/>
    </source>
</evidence>
<evidence type="ECO:0000313" key="2">
    <source>
        <dbReference type="EMBL" id="MFC3105045.1"/>
    </source>
</evidence>
<dbReference type="RefSeq" id="WP_380690602.1">
    <property type="nucleotide sequence ID" value="NZ_JBHRSS010000006.1"/>
</dbReference>
<feature type="signal peptide" evidence="1">
    <location>
        <begin position="1"/>
        <end position="30"/>
    </location>
</feature>
<name>A0ABV7EUG8_9GAMM</name>
<organism evidence="2 3">
    <name type="scientific">Salinisphaera aquimarina</name>
    <dbReference type="NCBI Taxonomy" id="2094031"/>
    <lineage>
        <taxon>Bacteria</taxon>
        <taxon>Pseudomonadati</taxon>
        <taxon>Pseudomonadota</taxon>
        <taxon>Gammaproteobacteria</taxon>
        <taxon>Salinisphaerales</taxon>
        <taxon>Salinisphaeraceae</taxon>
        <taxon>Salinisphaera</taxon>
    </lineage>
</organism>
<feature type="chain" id="PRO_5045926673" evidence="1">
    <location>
        <begin position="31"/>
        <end position="479"/>
    </location>
</feature>
<gene>
    <name evidence="2" type="ORF">ACFOSU_14280</name>
</gene>
<proteinExistence type="predicted"/>
<evidence type="ECO:0000256" key="1">
    <source>
        <dbReference type="SAM" id="SignalP"/>
    </source>
</evidence>
<keyword evidence="1" id="KW-0732">Signal</keyword>
<reference evidence="3" key="1">
    <citation type="journal article" date="2019" name="Int. J. Syst. Evol. Microbiol.">
        <title>The Global Catalogue of Microorganisms (GCM) 10K type strain sequencing project: providing services to taxonomists for standard genome sequencing and annotation.</title>
        <authorList>
            <consortium name="The Broad Institute Genomics Platform"/>
            <consortium name="The Broad Institute Genome Sequencing Center for Infectious Disease"/>
            <person name="Wu L."/>
            <person name="Ma J."/>
        </authorList>
    </citation>
    <scope>NUCLEOTIDE SEQUENCE [LARGE SCALE GENOMIC DNA]</scope>
    <source>
        <strain evidence="3">KCTC 52640</strain>
    </source>
</reference>
<dbReference type="Proteomes" id="UP001595462">
    <property type="component" value="Unassembled WGS sequence"/>
</dbReference>
<keyword evidence="3" id="KW-1185">Reference proteome</keyword>
<dbReference type="EMBL" id="JBHRSS010000006">
    <property type="protein sequence ID" value="MFC3105045.1"/>
    <property type="molecule type" value="Genomic_DNA"/>
</dbReference>
<comment type="caution">
    <text evidence="2">The sequence shown here is derived from an EMBL/GenBank/DDBJ whole genome shotgun (WGS) entry which is preliminary data.</text>
</comment>
<sequence>MTRKIFPARLRPAAGVLALLAVSTAGPAAAAIQLQTVLPPMPVSEANASVFATPLAYRNGAVYTVNVEPGTNKIPTYGLGLNTVVRRGQRDADGRWRWTSHLIDPQTPNDPYHTQASIGLDKRGYVHVVYAMHYLPWRYSVSARPDSIDKFIFRGQRSSVTARYKAQHRDVEFPGPGTAAIPGIQVTYPAFFTDRNGELYVTYRYAVRPKRTWAERVFAGSIARYDVNTRRWIQIGGDVSLGAADVDLPPGKRSLTTRPFAMEPGWWTYQIRLAFDRNNGMHASWLWRIGNSGPDNRHPSYAYAPAGSDIFYRSDGSAYTLPIRLHSADWIAPKTLPPLGPKGFYNPARMAVTDGGNSVVSVQAVDGRRYAVRLNDKGVWQQPEPIPYDAWQIRYDDQGREWAFATGLIVFQRDVDADGEPRSDWRTVFEGTKANGGNLCSPRIVAGDSDATFFIHGNVIDQGQCRDDRIAIVRLSETG</sequence>